<dbReference type="AlphaFoldDB" id="A0A412TT90"/>
<dbReference type="SUPFAM" id="SSF51735">
    <property type="entry name" value="NAD(P)-binding Rossmann-fold domains"/>
    <property type="match status" value="1"/>
</dbReference>
<proteinExistence type="inferred from homology"/>
<dbReference type="InterPro" id="IPR036291">
    <property type="entry name" value="NAD(P)-bd_dom_sf"/>
</dbReference>
<accession>A0A412TT90</accession>
<evidence type="ECO:0000313" key="4">
    <source>
        <dbReference type="Proteomes" id="UP000284243"/>
    </source>
</evidence>
<dbReference type="PANTHER" id="PTHR24321:SF8">
    <property type="entry name" value="ESTRADIOL 17-BETA-DEHYDROGENASE 8-RELATED"/>
    <property type="match status" value="1"/>
</dbReference>
<dbReference type="PANTHER" id="PTHR24321">
    <property type="entry name" value="DEHYDROGENASES, SHORT CHAIN"/>
    <property type="match status" value="1"/>
</dbReference>
<dbReference type="CDD" id="cd05233">
    <property type="entry name" value="SDR_c"/>
    <property type="match status" value="1"/>
</dbReference>
<dbReference type="Gene3D" id="3.40.50.720">
    <property type="entry name" value="NAD(P)-binding Rossmann-like Domain"/>
    <property type="match status" value="1"/>
</dbReference>
<comment type="caution">
    <text evidence="3">The sequence shown here is derived from an EMBL/GenBank/DDBJ whole genome shotgun (WGS) entry which is preliminary data.</text>
</comment>
<reference evidence="3 4" key="1">
    <citation type="submission" date="2018-08" db="EMBL/GenBank/DDBJ databases">
        <title>A genome reference for cultivated species of the human gut microbiota.</title>
        <authorList>
            <person name="Zou Y."/>
            <person name="Xue W."/>
            <person name="Luo G."/>
        </authorList>
    </citation>
    <scope>NUCLEOTIDE SEQUENCE [LARGE SCALE GENOMIC DNA]</scope>
    <source>
        <strain evidence="3 4">AF16-14</strain>
    </source>
</reference>
<dbReference type="PRINTS" id="PR00080">
    <property type="entry name" value="SDRFAMILY"/>
</dbReference>
<sequence length="260" mass="28177">MDRFKDKVVIVTGAASGIGEATTRRIVSEGGMVVMADFAKEKTALLAQDLKAEKAEVYPVYFSAENLESCRTLIGTALEKYHRIDVLVNNVGGTDLQKDKNIEDLDISYFDQAFHINLRCAIYLSQLVIPVMIRQKGGNIVNIASVGGLTGDFRGTYYGAAKAGIINLTRYTATQMGKYNIRCNAIAPGLVLTPAALNNLPEETRKIFARHNALPYLGQPQDIASVVAFLASEDAQYLTGQTLVADGGLTIHNPTVADFT</sequence>
<dbReference type="EMBL" id="QRYC01000007">
    <property type="protein sequence ID" value="RGU57026.1"/>
    <property type="molecule type" value="Genomic_DNA"/>
</dbReference>
<comment type="similarity">
    <text evidence="1">Belongs to the short-chain dehydrogenases/reductases (SDR) family.</text>
</comment>
<protein>
    <submittedName>
        <fullName evidence="3">SDR family oxidoreductase</fullName>
    </submittedName>
</protein>
<name>A0A412TT90_9BACT</name>
<keyword evidence="2" id="KW-0560">Oxidoreductase</keyword>
<dbReference type="InterPro" id="IPR002347">
    <property type="entry name" value="SDR_fam"/>
</dbReference>
<gene>
    <name evidence="3" type="ORF">DWW57_07075</name>
</gene>
<evidence type="ECO:0000256" key="1">
    <source>
        <dbReference type="ARBA" id="ARBA00006484"/>
    </source>
</evidence>
<dbReference type="RefSeq" id="WP_046404537.1">
    <property type="nucleotide sequence ID" value="NZ_CABJFF010000017.1"/>
</dbReference>
<dbReference type="Proteomes" id="UP000284243">
    <property type="component" value="Unassembled WGS sequence"/>
</dbReference>
<dbReference type="PRINTS" id="PR00081">
    <property type="entry name" value="GDHRDH"/>
</dbReference>
<dbReference type="Pfam" id="PF13561">
    <property type="entry name" value="adh_short_C2"/>
    <property type="match status" value="1"/>
</dbReference>
<evidence type="ECO:0000313" key="3">
    <source>
        <dbReference type="EMBL" id="RGU57026.1"/>
    </source>
</evidence>
<dbReference type="GO" id="GO:0016491">
    <property type="term" value="F:oxidoreductase activity"/>
    <property type="evidence" value="ECO:0007669"/>
    <property type="project" value="UniProtKB-KW"/>
</dbReference>
<evidence type="ECO:0000256" key="2">
    <source>
        <dbReference type="ARBA" id="ARBA00023002"/>
    </source>
</evidence>
<organism evidence="3 4">
    <name type="scientific">Odoribacter splanchnicus</name>
    <dbReference type="NCBI Taxonomy" id="28118"/>
    <lineage>
        <taxon>Bacteria</taxon>
        <taxon>Pseudomonadati</taxon>
        <taxon>Bacteroidota</taxon>
        <taxon>Bacteroidia</taxon>
        <taxon>Bacteroidales</taxon>
        <taxon>Odoribacteraceae</taxon>
        <taxon>Odoribacter</taxon>
    </lineage>
</organism>
<dbReference type="FunFam" id="3.40.50.720:FF:000084">
    <property type="entry name" value="Short-chain dehydrogenase reductase"/>
    <property type="match status" value="1"/>
</dbReference>